<dbReference type="EnsemblBacteria" id="ACO78728">
    <property type="protein sequence ID" value="ACO78728"/>
    <property type="gene ID" value="Avin_25460"/>
</dbReference>
<proteinExistence type="predicted"/>
<dbReference type="STRING" id="322710.Avin_25460"/>
<evidence type="ECO:0000313" key="4">
    <source>
        <dbReference type="Proteomes" id="UP000002424"/>
    </source>
</evidence>
<accession>C1DIP7</accession>
<dbReference type="InterPro" id="IPR019432">
    <property type="entry name" value="Acyltransferase_MbtK/IucB-like"/>
</dbReference>
<dbReference type="SMART" id="SM01006">
    <property type="entry name" value="AlcB"/>
    <property type="match status" value="1"/>
</dbReference>
<evidence type="ECO:0000256" key="1">
    <source>
        <dbReference type="ARBA" id="ARBA00004924"/>
    </source>
</evidence>
<gene>
    <name evidence="3" type="ordered locus">Avin_25460</name>
</gene>
<dbReference type="SUPFAM" id="SSF55729">
    <property type="entry name" value="Acyl-CoA N-acyltransferases (Nat)"/>
    <property type="match status" value="1"/>
</dbReference>
<reference evidence="3 4" key="1">
    <citation type="journal article" date="2009" name="J. Bacteriol.">
        <title>Genome sequence of Azotobacter vinelandii, an obligate aerobe specialized to support diverse anaerobic metabolic processes.</title>
        <authorList>
            <person name="Setubal J.C."/>
            <person name="dos Santos P."/>
            <person name="Goldman B.S."/>
            <person name="Ertesvag H."/>
            <person name="Espin G."/>
            <person name="Rubio L.M."/>
            <person name="Valla S."/>
            <person name="Almeida N.F."/>
            <person name="Balasubramanian D."/>
            <person name="Cromes L."/>
            <person name="Curatti L."/>
            <person name="Du Z."/>
            <person name="Godsy E."/>
            <person name="Goodner B."/>
            <person name="Hellner-Burris K."/>
            <person name="Hernandez J.A."/>
            <person name="Houmiel K."/>
            <person name="Imperial J."/>
            <person name="Kennedy C."/>
            <person name="Larson T.J."/>
            <person name="Latreille P."/>
            <person name="Ligon L.S."/>
            <person name="Lu J."/>
            <person name="Maerk M."/>
            <person name="Miller N.M."/>
            <person name="Norton S."/>
            <person name="O'Carroll I.P."/>
            <person name="Paulsen I."/>
            <person name="Raulfs E.C."/>
            <person name="Roemer R."/>
            <person name="Rosser J."/>
            <person name="Segura D."/>
            <person name="Slater S."/>
            <person name="Stricklin S.L."/>
            <person name="Studholme D.J."/>
            <person name="Sun J."/>
            <person name="Viana C.J."/>
            <person name="Wallin E."/>
            <person name="Wang B."/>
            <person name="Wheeler C."/>
            <person name="Zhu H."/>
            <person name="Dean D.R."/>
            <person name="Dixon R."/>
            <person name="Wood D."/>
        </authorList>
    </citation>
    <scope>NUCLEOTIDE SEQUENCE [LARGE SCALE GENOMIC DNA]</scope>
    <source>
        <strain evidence="4">DJ / ATCC BAA-1303</strain>
    </source>
</reference>
<dbReference type="PANTHER" id="PTHR31438:SF1">
    <property type="entry name" value="LYSINE N-ACYLTRANSFERASE C17G9.06C-RELATED"/>
    <property type="match status" value="1"/>
</dbReference>
<organism evidence="3 4">
    <name type="scientific">Azotobacter vinelandii (strain DJ / ATCC BAA-1303)</name>
    <dbReference type="NCBI Taxonomy" id="322710"/>
    <lineage>
        <taxon>Bacteria</taxon>
        <taxon>Pseudomonadati</taxon>
        <taxon>Pseudomonadota</taxon>
        <taxon>Gammaproteobacteria</taxon>
        <taxon>Pseudomonadales</taxon>
        <taxon>Pseudomonadaceae</taxon>
        <taxon>Azotobacter</taxon>
    </lineage>
</organism>
<sequence>MPCPSKSDQSCYTEIPVFAGTYRNGELRVRLKGNMLSVLLDGQLRMEMTILSCESPTSVRCRLFSVDQGWVGETLLASCEALFVQHPALEQLVIEEESLTGLESLLNDGVFRRKSDGTLLCEAEQFWQYAPLWLTRKSHGAYPSKLVMTNGIRHPLRPERNQRELYRRFIPWLGQTLSFRIAEINEDLYSFNRWMNNPRVALFWEEQGNLEQHRAYLERQLVDPHTLPVIGCFDGTSFGYFEIYWAKEDRIAPFYDVDNYDRGLHLLVGEEAFRGKAFYTAWFSSICHYMFLDDPRTRRIVCEPRHDNHRQIANFDRGGFAKIKHFDFPHKRALLVMLWRERFFSERLYRPL</sequence>
<dbReference type="Proteomes" id="UP000002424">
    <property type="component" value="Chromosome"/>
</dbReference>
<dbReference type="KEGG" id="avn:Avin_25460"/>
<dbReference type="AlphaFoldDB" id="C1DIP7"/>
<dbReference type="Gene3D" id="3.40.630.30">
    <property type="match status" value="1"/>
</dbReference>
<dbReference type="InterPro" id="IPR016181">
    <property type="entry name" value="Acyl_CoA_acyltransferase"/>
</dbReference>
<name>C1DIP7_AZOVD</name>
<dbReference type="Pfam" id="PF13523">
    <property type="entry name" value="Acetyltransf_8"/>
    <property type="match status" value="1"/>
</dbReference>
<comment type="pathway">
    <text evidence="1">Siderophore biosynthesis.</text>
</comment>
<dbReference type="GO" id="GO:0016410">
    <property type="term" value="F:N-acyltransferase activity"/>
    <property type="evidence" value="ECO:0007669"/>
    <property type="project" value="TreeGrafter"/>
</dbReference>
<dbReference type="OrthoDB" id="9087497at2"/>
<evidence type="ECO:0000313" key="3">
    <source>
        <dbReference type="EMBL" id="ACO78728.1"/>
    </source>
</evidence>
<dbReference type="PANTHER" id="PTHR31438">
    <property type="entry name" value="LYSINE N-ACYLTRANSFERASE C17G9.06C-RELATED"/>
    <property type="match status" value="1"/>
</dbReference>
<feature type="domain" description="Acyltransferase MbtK/IucB-like conserved" evidence="2">
    <location>
        <begin position="180"/>
        <end position="227"/>
    </location>
</feature>
<dbReference type="HOGENOM" id="CLU_039848_0_0_6"/>
<dbReference type="EMBL" id="CP001157">
    <property type="protein sequence ID" value="ACO78728.1"/>
    <property type="molecule type" value="Genomic_DNA"/>
</dbReference>
<keyword evidence="4" id="KW-1185">Reference proteome</keyword>
<dbReference type="eggNOG" id="COG1670">
    <property type="taxonomic scope" value="Bacteria"/>
</dbReference>
<evidence type="ECO:0000259" key="2">
    <source>
        <dbReference type="SMART" id="SM01006"/>
    </source>
</evidence>
<dbReference type="GO" id="GO:0019290">
    <property type="term" value="P:siderophore biosynthetic process"/>
    <property type="evidence" value="ECO:0007669"/>
    <property type="project" value="InterPro"/>
</dbReference>
<protein>
    <recommendedName>
        <fullName evidence="2">Acyltransferase MbtK/IucB-like conserved domain-containing protein</fullName>
    </recommendedName>
</protein>